<dbReference type="AlphaFoldDB" id="A0AAW2JZD3"/>
<sequence length="216" mass="23785">MASESKSDPPETFSDLPPESFWVPRDDEQDWFDRNAVMQRKTSLKLGFNRNFNSLSHRPDVVSSRNVGRTSVFGLPGTPKSRGFDGAPPEKKPGRLLFRSRSEPGGKPIVQAPEPGSPRVSCTGRVGFKSGHGKKTSFSRLLSSLFGAGSGKNRPRTKTTLLNLETGPAGLVAAVQPVRTGYVGQIVGAPIWLDWLLCTCVYGHRIFHRSHFPYYN</sequence>
<proteinExistence type="predicted"/>
<reference evidence="2" key="2">
    <citation type="journal article" date="2024" name="Plant">
        <title>Genomic evolution and insights into agronomic trait innovations of Sesamum species.</title>
        <authorList>
            <person name="Miao H."/>
            <person name="Wang L."/>
            <person name="Qu L."/>
            <person name="Liu H."/>
            <person name="Sun Y."/>
            <person name="Le M."/>
            <person name="Wang Q."/>
            <person name="Wei S."/>
            <person name="Zheng Y."/>
            <person name="Lin W."/>
            <person name="Duan Y."/>
            <person name="Cao H."/>
            <person name="Xiong S."/>
            <person name="Wang X."/>
            <person name="Wei L."/>
            <person name="Li C."/>
            <person name="Ma Q."/>
            <person name="Ju M."/>
            <person name="Zhao R."/>
            <person name="Li G."/>
            <person name="Mu C."/>
            <person name="Tian Q."/>
            <person name="Mei H."/>
            <person name="Zhang T."/>
            <person name="Gao T."/>
            <person name="Zhang H."/>
        </authorList>
    </citation>
    <scope>NUCLEOTIDE SEQUENCE</scope>
    <source>
        <strain evidence="2">G02</strain>
    </source>
</reference>
<feature type="region of interest" description="Disordered" evidence="1">
    <location>
        <begin position="1"/>
        <end position="25"/>
    </location>
</feature>
<name>A0AAW2JZD3_SESRA</name>
<evidence type="ECO:0000256" key="1">
    <source>
        <dbReference type="SAM" id="MobiDB-lite"/>
    </source>
</evidence>
<gene>
    <name evidence="2" type="ORF">Sradi_6567600</name>
</gene>
<dbReference type="PANTHER" id="PTHR34120:SF15">
    <property type="entry name" value="CALCIUM_CALMODULIN PROTEIN KINASE"/>
    <property type="match status" value="1"/>
</dbReference>
<feature type="region of interest" description="Disordered" evidence="1">
    <location>
        <begin position="72"/>
        <end position="118"/>
    </location>
</feature>
<organism evidence="2">
    <name type="scientific">Sesamum radiatum</name>
    <name type="common">Black benniseed</name>
    <dbReference type="NCBI Taxonomy" id="300843"/>
    <lineage>
        <taxon>Eukaryota</taxon>
        <taxon>Viridiplantae</taxon>
        <taxon>Streptophyta</taxon>
        <taxon>Embryophyta</taxon>
        <taxon>Tracheophyta</taxon>
        <taxon>Spermatophyta</taxon>
        <taxon>Magnoliopsida</taxon>
        <taxon>eudicotyledons</taxon>
        <taxon>Gunneridae</taxon>
        <taxon>Pentapetalae</taxon>
        <taxon>asterids</taxon>
        <taxon>lamiids</taxon>
        <taxon>Lamiales</taxon>
        <taxon>Pedaliaceae</taxon>
        <taxon>Sesamum</taxon>
    </lineage>
</organism>
<dbReference type="EMBL" id="JACGWJ010000031">
    <property type="protein sequence ID" value="KAL0299078.1"/>
    <property type="molecule type" value="Genomic_DNA"/>
</dbReference>
<reference evidence="2" key="1">
    <citation type="submission" date="2020-06" db="EMBL/GenBank/DDBJ databases">
        <authorList>
            <person name="Li T."/>
            <person name="Hu X."/>
            <person name="Zhang T."/>
            <person name="Song X."/>
            <person name="Zhang H."/>
            <person name="Dai N."/>
            <person name="Sheng W."/>
            <person name="Hou X."/>
            <person name="Wei L."/>
        </authorList>
    </citation>
    <scope>NUCLEOTIDE SEQUENCE</scope>
    <source>
        <strain evidence="2">G02</strain>
        <tissue evidence="2">Leaf</tissue>
    </source>
</reference>
<protein>
    <submittedName>
        <fullName evidence="2">Uncharacterized protein</fullName>
    </submittedName>
</protein>
<dbReference type="PANTHER" id="PTHR34120">
    <property type="entry name" value="EXPRESSED PROTEIN"/>
    <property type="match status" value="1"/>
</dbReference>
<evidence type="ECO:0000313" key="2">
    <source>
        <dbReference type="EMBL" id="KAL0299078.1"/>
    </source>
</evidence>
<accession>A0AAW2JZD3</accession>
<comment type="caution">
    <text evidence="2">The sequence shown here is derived from an EMBL/GenBank/DDBJ whole genome shotgun (WGS) entry which is preliminary data.</text>
</comment>